<dbReference type="AlphaFoldDB" id="A0A645E949"/>
<gene>
    <name evidence="1" type="ORF">SDC9_145712</name>
</gene>
<accession>A0A645E949</accession>
<name>A0A645E949_9ZZZZ</name>
<dbReference type="EMBL" id="VSSQ01044679">
    <property type="protein sequence ID" value="MPM98524.1"/>
    <property type="molecule type" value="Genomic_DNA"/>
</dbReference>
<protein>
    <submittedName>
        <fullName evidence="1">Uncharacterized protein</fullName>
    </submittedName>
</protein>
<proteinExistence type="predicted"/>
<sequence>MEFGNEVELDAAAKGLVRVLFYAVQDIEGIFIQLSD</sequence>
<comment type="caution">
    <text evidence="1">The sequence shown here is derived from an EMBL/GenBank/DDBJ whole genome shotgun (WGS) entry which is preliminary data.</text>
</comment>
<reference evidence="1" key="1">
    <citation type="submission" date="2019-08" db="EMBL/GenBank/DDBJ databases">
        <authorList>
            <person name="Kucharzyk K."/>
            <person name="Murdoch R.W."/>
            <person name="Higgins S."/>
            <person name="Loffler F."/>
        </authorList>
    </citation>
    <scope>NUCLEOTIDE SEQUENCE</scope>
</reference>
<evidence type="ECO:0000313" key="1">
    <source>
        <dbReference type="EMBL" id="MPM98524.1"/>
    </source>
</evidence>
<organism evidence="1">
    <name type="scientific">bioreactor metagenome</name>
    <dbReference type="NCBI Taxonomy" id="1076179"/>
    <lineage>
        <taxon>unclassified sequences</taxon>
        <taxon>metagenomes</taxon>
        <taxon>ecological metagenomes</taxon>
    </lineage>
</organism>